<gene>
    <name evidence="3" type="ORF">METZ01_LOCUS87655</name>
</gene>
<dbReference type="Gene3D" id="2.60.40.790">
    <property type="match status" value="1"/>
</dbReference>
<dbReference type="PROSITE" id="PS01031">
    <property type="entry name" value="SHSP"/>
    <property type="match status" value="1"/>
</dbReference>
<keyword evidence="1" id="KW-0346">Stress response</keyword>
<evidence type="ECO:0000259" key="2">
    <source>
        <dbReference type="PROSITE" id="PS01031"/>
    </source>
</evidence>
<dbReference type="PANTHER" id="PTHR47062:SF1">
    <property type="entry name" value="SMALL HEAT SHOCK PROTEIN IBPA"/>
    <property type="match status" value="1"/>
</dbReference>
<sequence>MVTQLVHDFPFRDMMIGFDDFFSHADRVSGNLKYPPYNIAKHSDEKYTIEIALAGWSKDQLTIEQHNGKLTIKGAKPNGMTETEFVYKGIGNRAFTREFKLAEHMNVTHADLKNGILIVDLNLDIPEELKPRRISL</sequence>
<dbReference type="InterPro" id="IPR008978">
    <property type="entry name" value="HSP20-like_chaperone"/>
</dbReference>
<evidence type="ECO:0000256" key="1">
    <source>
        <dbReference type="ARBA" id="ARBA00023016"/>
    </source>
</evidence>
<dbReference type="EMBL" id="UINC01007726">
    <property type="protein sequence ID" value="SVA34801.1"/>
    <property type="molecule type" value="Genomic_DNA"/>
</dbReference>
<proteinExistence type="predicted"/>
<dbReference type="CDD" id="cd06470">
    <property type="entry name" value="ACD_IbpA-B_like"/>
    <property type="match status" value="1"/>
</dbReference>
<dbReference type="PANTHER" id="PTHR47062">
    <property type="match status" value="1"/>
</dbReference>
<reference evidence="3" key="1">
    <citation type="submission" date="2018-05" db="EMBL/GenBank/DDBJ databases">
        <authorList>
            <person name="Lanie J.A."/>
            <person name="Ng W.-L."/>
            <person name="Kazmierczak K.M."/>
            <person name="Andrzejewski T.M."/>
            <person name="Davidsen T.M."/>
            <person name="Wayne K.J."/>
            <person name="Tettelin H."/>
            <person name="Glass J.I."/>
            <person name="Rusch D."/>
            <person name="Podicherti R."/>
            <person name="Tsui H.-C.T."/>
            <person name="Winkler M.E."/>
        </authorList>
    </citation>
    <scope>NUCLEOTIDE SEQUENCE</scope>
</reference>
<protein>
    <recommendedName>
        <fullName evidence="2">SHSP domain-containing protein</fullName>
    </recommendedName>
</protein>
<organism evidence="3">
    <name type="scientific">marine metagenome</name>
    <dbReference type="NCBI Taxonomy" id="408172"/>
    <lineage>
        <taxon>unclassified sequences</taxon>
        <taxon>metagenomes</taxon>
        <taxon>ecological metagenomes</taxon>
    </lineage>
</organism>
<dbReference type="SUPFAM" id="SSF49764">
    <property type="entry name" value="HSP20-like chaperones"/>
    <property type="match status" value="1"/>
</dbReference>
<dbReference type="InterPro" id="IPR002068">
    <property type="entry name" value="A-crystallin/Hsp20_dom"/>
</dbReference>
<accession>A0A381V497</accession>
<evidence type="ECO:0000313" key="3">
    <source>
        <dbReference type="EMBL" id="SVA34801.1"/>
    </source>
</evidence>
<dbReference type="AlphaFoldDB" id="A0A381V497"/>
<dbReference type="Pfam" id="PF00011">
    <property type="entry name" value="HSP20"/>
    <property type="match status" value="1"/>
</dbReference>
<name>A0A381V497_9ZZZZ</name>
<dbReference type="InterPro" id="IPR037913">
    <property type="entry name" value="ACD_IbpA/B"/>
</dbReference>
<feature type="domain" description="SHSP" evidence="2">
    <location>
        <begin position="28"/>
        <end position="136"/>
    </location>
</feature>